<dbReference type="AlphaFoldDB" id="A0A0K0FDA3"/>
<name>A0A0K0FDA3_STRVS</name>
<accession>A0A0K0FDA3</accession>
<dbReference type="SUPFAM" id="SSF52047">
    <property type="entry name" value="RNI-like"/>
    <property type="match status" value="1"/>
</dbReference>
<feature type="region of interest" description="Disordered" evidence="1">
    <location>
        <begin position="342"/>
        <end position="361"/>
    </location>
</feature>
<evidence type="ECO:0000256" key="1">
    <source>
        <dbReference type="SAM" id="MobiDB-lite"/>
    </source>
</evidence>
<evidence type="ECO:0000313" key="3">
    <source>
        <dbReference type="WBParaSite" id="SVE_0682400.1"/>
    </source>
</evidence>
<dbReference type="WBParaSite" id="SVE_0682400.1">
    <property type="protein sequence ID" value="SVE_0682400.1"/>
    <property type="gene ID" value="SVE_0682400"/>
</dbReference>
<dbReference type="Proteomes" id="UP000035680">
    <property type="component" value="Unassembled WGS sequence"/>
</dbReference>
<reference evidence="3" key="2">
    <citation type="submission" date="2015-08" db="UniProtKB">
        <authorList>
            <consortium name="WormBaseParasite"/>
        </authorList>
    </citation>
    <scope>IDENTIFICATION</scope>
</reference>
<sequence>MDESLLMEVDDREELLQGSAKVESILRSFFTDVTGIDNNDYLEKLLKESCMDSDPFIQPPTPAGVILGKDTDLWKKIIKTLSNPKDRKNIELVSRDFYALSNDPSSYIPLSRSEEVHTQFISGDLTTYQFIIYGREIIFNILKPVQDSNTDFENLRGIIKKYTPSMGCLYFLIAPSNCYEVFKDLKCFDGIKTVKFDIISLIRGGIRIFKECPDLRPTNVYIKSLSSIEIEDVYDSLEFQFPVTVKNIYFESNPEYLEWLLPKVSYHGHGHFDSLIISECTFKELVNSEMKETFLEIIEFFKEISYYNKDFHASPFDLEVGKILLEHKISAVVNVYFSEDNEDKDTQDGSEMMELSGVTRRRRSKKRNRRFLGLKGVYLNVYKLILSDKISARKYYPFSSNELESLIKNLRRMKKLRELEVDLCLFQSFPDFRQFLGGIRSEIKALKIGGCSTIMHYHLPVIKCRCSKLEFLYLENVGPYTTVTINGILETIKGLKGLKIVFNNFYNFKNVLRDLEKEIDGKKYLDWPNIDFLNIICAFPDIDYLKNINEIEFNTPRRAGKFFVKNIKNNGNNFLQIVIQRSTCMYDQFEEIFDRSL</sequence>
<keyword evidence="2" id="KW-1185">Reference proteome</keyword>
<protein>
    <submittedName>
        <fullName evidence="3">F-box domain-containing protein</fullName>
    </submittedName>
</protein>
<dbReference type="InterPro" id="IPR032675">
    <property type="entry name" value="LRR_dom_sf"/>
</dbReference>
<dbReference type="Gene3D" id="3.80.10.10">
    <property type="entry name" value="Ribonuclease Inhibitor"/>
    <property type="match status" value="1"/>
</dbReference>
<evidence type="ECO:0000313" key="2">
    <source>
        <dbReference type="Proteomes" id="UP000035680"/>
    </source>
</evidence>
<reference evidence="2" key="1">
    <citation type="submission" date="2014-07" db="EMBL/GenBank/DDBJ databases">
        <authorList>
            <person name="Martin A.A"/>
            <person name="De Silva N."/>
        </authorList>
    </citation>
    <scope>NUCLEOTIDE SEQUENCE</scope>
</reference>
<proteinExistence type="predicted"/>
<organism evidence="2 3">
    <name type="scientific">Strongyloides venezuelensis</name>
    <name type="common">Threadworm</name>
    <dbReference type="NCBI Taxonomy" id="75913"/>
    <lineage>
        <taxon>Eukaryota</taxon>
        <taxon>Metazoa</taxon>
        <taxon>Ecdysozoa</taxon>
        <taxon>Nematoda</taxon>
        <taxon>Chromadorea</taxon>
        <taxon>Rhabditida</taxon>
        <taxon>Tylenchina</taxon>
        <taxon>Panagrolaimomorpha</taxon>
        <taxon>Strongyloidoidea</taxon>
        <taxon>Strongyloididae</taxon>
        <taxon>Strongyloides</taxon>
    </lineage>
</organism>